<sequence length="135" mass="15452">MDSNCATCQGFINYAEHALQRHLQAHQFVRQQCDAQHGGRECLVLYRSPVCNGLLMLSDGEYSFALGRHTAPFLTNQHLKLDGSQGWYNVLDLLDQQANQLQRLWHSFNRHKSNDLAWVAKQLDGKLAQLITLFN</sequence>
<dbReference type="Proteomes" id="UP000050277">
    <property type="component" value="Unassembled WGS sequence"/>
</dbReference>
<dbReference type="STRING" id="70996.SE18_20795"/>
<protein>
    <submittedName>
        <fullName evidence="1">Uncharacterized protein</fullName>
    </submittedName>
</protein>
<gene>
    <name evidence="1" type="ORF">SE18_20795</name>
</gene>
<name>A0A0P6XEU4_9CHLR</name>
<dbReference type="EMBL" id="LGKP01000034">
    <property type="protein sequence ID" value="KPL81724.1"/>
    <property type="molecule type" value="Genomic_DNA"/>
</dbReference>
<reference evidence="1 2" key="1">
    <citation type="submission" date="2015-07" db="EMBL/GenBank/DDBJ databases">
        <title>Whole genome sequence of Herpetosiphon geysericola DSM 7119.</title>
        <authorList>
            <person name="Hemp J."/>
            <person name="Ward L.M."/>
            <person name="Pace L.A."/>
            <person name="Fischer W.W."/>
        </authorList>
    </citation>
    <scope>NUCLEOTIDE SEQUENCE [LARGE SCALE GENOMIC DNA]</scope>
    <source>
        <strain evidence="1 2">DSM 7119</strain>
    </source>
</reference>
<organism evidence="1 2">
    <name type="scientific">Herpetosiphon geysericola</name>
    <dbReference type="NCBI Taxonomy" id="70996"/>
    <lineage>
        <taxon>Bacteria</taxon>
        <taxon>Bacillati</taxon>
        <taxon>Chloroflexota</taxon>
        <taxon>Chloroflexia</taxon>
        <taxon>Herpetosiphonales</taxon>
        <taxon>Herpetosiphonaceae</taxon>
        <taxon>Herpetosiphon</taxon>
    </lineage>
</organism>
<dbReference type="AlphaFoldDB" id="A0A0P6XEU4"/>
<dbReference type="RefSeq" id="WP_054536389.1">
    <property type="nucleotide sequence ID" value="NZ_LGKP01000034.1"/>
</dbReference>
<evidence type="ECO:0000313" key="2">
    <source>
        <dbReference type="Proteomes" id="UP000050277"/>
    </source>
</evidence>
<comment type="caution">
    <text evidence="1">The sequence shown here is derived from an EMBL/GenBank/DDBJ whole genome shotgun (WGS) entry which is preliminary data.</text>
</comment>
<keyword evidence="2" id="KW-1185">Reference proteome</keyword>
<proteinExistence type="predicted"/>
<accession>A0A0P6XEU4</accession>
<dbReference type="OrthoDB" id="9828948at2"/>
<evidence type="ECO:0000313" key="1">
    <source>
        <dbReference type="EMBL" id="KPL81724.1"/>
    </source>
</evidence>